<evidence type="ECO:0000313" key="3">
    <source>
        <dbReference type="EMBL" id="EEV18978.1"/>
    </source>
</evidence>
<accession>C8PEA5</accession>
<dbReference type="RefSeq" id="WP_005869277.1">
    <property type="nucleotide sequence ID" value="NZ_ACYG01000005.1"/>
</dbReference>
<feature type="transmembrane region" description="Helical" evidence="1">
    <location>
        <begin position="219"/>
        <end position="238"/>
    </location>
</feature>
<dbReference type="Gene3D" id="3.40.50.300">
    <property type="entry name" value="P-loop containing nucleotide triphosphate hydrolases"/>
    <property type="match status" value="1"/>
</dbReference>
<keyword evidence="1" id="KW-0812">Transmembrane</keyword>
<dbReference type="EMBL" id="ACYG01000005">
    <property type="protein sequence ID" value="EEV18978.1"/>
    <property type="molecule type" value="Genomic_DNA"/>
</dbReference>
<reference evidence="3 4" key="1">
    <citation type="submission" date="2009-07" db="EMBL/GenBank/DDBJ databases">
        <authorList>
            <person name="Madupu R."/>
            <person name="Sebastian Y."/>
            <person name="Durkin A.S."/>
            <person name="Torralba M."/>
            <person name="Methe B."/>
            <person name="Sutton G.G."/>
            <person name="Strausberg R.L."/>
            <person name="Nelson K.E."/>
        </authorList>
    </citation>
    <scope>NUCLEOTIDE SEQUENCE [LARGE SCALE GENOMIC DNA]</scope>
    <source>
        <strain evidence="3 4">RM3268</strain>
    </source>
</reference>
<evidence type="ECO:0000256" key="1">
    <source>
        <dbReference type="SAM" id="Phobius"/>
    </source>
</evidence>
<gene>
    <name evidence="3" type="ORF">CAMGR0001_2456</name>
</gene>
<sequence>MITYIVGNPGSGKTYYSVFKIYQLFIFKPKDTFLSKVIKPEKQKEYLYCYTNINGFKFDLDNKFIKFDYEKFYSDLEVLYLLYMDKVGDDVLNEKAKELNLHNVLIILDEAHNFLKAKEDSILVWWLTYHRHLYQDIMLITQDLSLISNEYKRIAEHFVKAVDSSKRLFKNKFRYMLYGSYKMYQKDVMQKFHVPYLKEVFNLYHSGQNASQKSFVRKFLYVSLFLFITLSIYFYFFVKSFNSDESADSSAPAPDTQSNQPIETASGNSTKALFNASNPNPNEPPIGYIYQIYCFYDRCSIQNGTYDHFDQRYLNFIFLRSPPKFNVRSFKGKGITYFFVGFDKPVFDNLKKEELNEKSSFSSAIYSK</sequence>
<name>C8PEA5_9BACT</name>
<dbReference type="OrthoDB" id="9800070at2"/>
<evidence type="ECO:0000259" key="2">
    <source>
        <dbReference type="Pfam" id="PF05707"/>
    </source>
</evidence>
<dbReference type="Proteomes" id="UP000005709">
    <property type="component" value="Unassembled WGS sequence"/>
</dbReference>
<keyword evidence="1" id="KW-0472">Membrane</keyword>
<feature type="domain" description="Zona occludens toxin N-terminal" evidence="2">
    <location>
        <begin position="1"/>
        <end position="206"/>
    </location>
</feature>
<dbReference type="SUPFAM" id="SSF52540">
    <property type="entry name" value="P-loop containing nucleoside triphosphate hydrolases"/>
    <property type="match status" value="1"/>
</dbReference>
<organism evidence="3 4">
    <name type="scientific">Campylobacter gracilis RM3268</name>
    <dbReference type="NCBI Taxonomy" id="553220"/>
    <lineage>
        <taxon>Bacteria</taxon>
        <taxon>Pseudomonadati</taxon>
        <taxon>Campylobacterota</taxon>
        <taxon>Epsilonproteobacteria</taxon>
        <taxon>Campylobacterales</taxon>
        <taxon>Campylobacteraceae</taxon>
        <taxon>Campylobacter</taxon>
    </lineage>
</organism>
<dbReference type="Pfam" id="PF05707">
    <property type="entry name" value="Zot"/>
    <property type="match status" value="1"/>
</dbReference>
<dbReference type="AlphaFoldDB" id="C8PEA5"/>
<dbReference type="STRING" id="824.CGRAC_1387"/>
<evidence type="ECO:0000313" key="4">
    <source>
        <dbReference type="Proteomes" id="UP000005709"/>
    </source>
</evidence>
<keyword evidence="1" id="KW-1133">Transmembrane helix</keyword>
<proteinExistence type="predicted"/>
<dbReference type="InterPro" id="IPR027417">
    <property type="entry name" value="P-loop_NTPase"/>
</dbReference>
<dbReference type="eggNOG" id="COG0467">
    <property type="taxonomic scope" value="Bacteria"/>
</dbReference>
<protein>
    <recommendedName>
        <fullName evidence="2">Zona occludens toxin N-terminal domain-containing protein</fullName>
    </recommendedName>
</protein>
<comment type="caution">
    <text evidence="3">The sequence shown here is derived from an EMBL/GenBank/DDBJ whole genome shotgun (WGS) entry which is preliminary data.</text>
</comment>
<keyword evidence="4" id="KW-1185">Reference proteome</keyword>
<dbReference type="InterPro" id="IPR008900">
    <property type="entry name" value="Zot_N"/>
</dbReference>